<protein>
    <submittedName>
        <fullName evidence="3">Uncharacterized protein</fullName>
    </submittedName>
</protein>
<evidence type="ECO:0000256" key="1">
    <source>
        <dbReference type="SAM" id="Coils"/>
    </source>
</evidence>
<dbReference type="Proteomes" id="UP000249757">
    <property type="component" value="Unassembled WGS sequence"/>
</dbReference>
<evidence type="ECO:0000313" key="3">
    <source>
        <dbReference type="EMBL" id="KAI1506837.1"/>
    </source>
</evidence>
<dbReference type="EMBL" id="NRDI02000119">
    <property type="protein sequence ID" value="KAI1506837.1"/>
    <property type="molecule type" value="Genomic_DNA"/>
</dbReference>
<feature type="coiled-coil region" evidence="1">
    <location>
        <begin position="177"/>
        <end position="273"/>
    </location>
</feature>
<keyword evidence="4" id="KW-1185">Reference proteome</keyword>
<evidence type="ECO:0000313" key="4">
    <source>
        <dbReference type="Proteomes" id="UP000249757"/>
    </source>
</evidence>
<proteinExistence type="predicted"/>
<name>A0A922N051_9PLEO</name>
<sequence>MTIDKLTISLRRVRKAFDELSQELVVSESENKGLKESLSEQKASLEAAEEKRNALEKKLLSCAEGAQKSRSQLEEFFQTLTSKIDSLHPSKETADADGIQKLEIKECLNVLRGLKETTSLKAEKVEDMLSSVNERLESGLDSILKSVEFKTSSDPGLLDMTKYEEIAVENRKVYESNVALKEQLKAQQLHSSRLEEQIQTFQQSESDMRARSNQLERDLDDLRKARSPGFDVSGLEQGSAHLRQQLRKAEEGLEAASVEMETHKKLRQCLEQDGARYKKCYENAKAHLKQMAAAHRSKMQNAAVMRTCLVKDCEDKIDKYKRCSEAEISCLKYDYSTKEAECTELSDKLDISADQLSQMKESLAGLQSSLEDMRKQQLVGETKLKDATQQSLSNSTEVARLRERLQQTKEKLHAKTGDLMKVEKRA</sequence>
<reference evidence="4" key="1">
    <citation type="journal article" date="2022" name="Microb. Genom.">
        <title>A global pangenome for the wheat fungal pathogen Pyrenophora tritici-repentis and prediction of effector protein structural homology.</title>
        <authorList>
            <person name="Moolhuijzen P.M."/>
            <person name="See P.T."/>
            <person name="Shi G."/>
            <person name="Powell H.R."/>
            <person name="Cockram J."/>
            <person name="Jorgensen L.N."/>
            <person name="Benslimane H."/>
            <person name="Strelkov S.E."/>
            <person name="Turner J."/>
            <person name="Liu Z."/>
            <person name="Moffat C.S."/>
        </authorList>
    </citation>
    <scope>NUCLEOTIDE SEQUENCE [LARGE SCALE GENOMIC DNA]</scope>
</reference>
<gene>
    <name evidence="3" type="ORF">Ptr86124_014225</name>
</gene>
<organism evidence="3 4">
    <name type="scientific">Pyrenophora tritici-repentis</name>
    <dbReference type="NCBI Taxonomy" id="45151"/>
    <lineage>
        <taxon>Eukaryota</taxon>
        <taxon>Fungi</taxon>
        <taxon>Dikarya</taxon>
        <taxon>Ascomycota</taxon>
        <taxon>Pezizomycotina</taxon>
        <taxon>Dothideomycetes</taxon>
        <taxon>Pleosporomycetidae</taxon>
        <taxon>Pleosporales</taxon>
        <taxon>Pleosporineae</taxon>
        <taxon>Pleosporaceae</taxon>
        <taxon>Pyrenophora</taxon>
    </lineage>
</organism>
<keyword evidence="1" id="KW-0175">Coiled coil</keyword>
<comment type="caution">
    <text evidence="3">The sequence shown here is derived from an EMBL/GenBank/DDBJ whole genome shotgun (WGS) entry which is preliminary data.</text>
</comment>
<feature type="region of interest" description="Disordered" evidence="2">
    <location>
        <begin position="407"/>
        <end position="426"/>
    </location>
</feature>
<dbReference type="AlphaFoldDB" id="A0A922N051"/>
<evidence type="ECO:0000256" key="2">
    <source>
        <dbReference type="SAM" id="MobiDB-lite"/>
    </source>
</evidence>
<feature type="coiled-coil region" evidence="1">
    <location>
        <begin position="3"/>
        <end position="65"/>
    </location>
</feature>
<accession>A0A922N051</accession>